<dbReference type="Pfam" id="PF08706">
    <property type="entry name" value="D5_N"/>
    <property type="match status" value="1"/>
</dbReference>
<dbReference type="SMART" id="SM00885">
    <property type="entry name" value="D5_N"/>
    <property type="match status" value="1"/>
</dbReference>
<evidence type="ECO:0000256" key="3">
    <source>
        <dbReference type="ARBA" id="ARBA00022840"/>
    </source>
</evidence>
<keyword evidence="7" id="KW-1185">Reference proteome</keyword>
<evidence type="ECO:0000256" key="2">
    <source>
        <dbReference type="ARBA" id="ARBA00022801"/>
    </source>
</evidence>
<evidence type="ECO:0000256" key="1">
    <source>
        <dbReference type="ARBA" id="ARBA00022741"/>
    </source>
</evidence>
<keyword evidence="3" id="KW-0067">ATP-binding</keyword>
<feature type="domain" description="SF3 helicase" evidence="5">
    <location>
        <begin position="326"/>
        <end position="488"/>
    </location>
</feature>
<dbReference type="Proteomes" id="UP001568358">
    <property type="component" value="Unassembled WGS sequence"/>
</dbReference>
<name>A0ABV4JW57_9BACT</name>
<dbReference type="Pfam" id="PF19263">
    <property type="entry name" value="DUF5906"/>
    <property type="match status" value="1"/>
</dbReference>
<feature type="compositionally biased region" description="Polar residues" evidence="4">
    <location>
        <begin position="7"/>
        <end position="30"/>
    </location>
</feature>
<evidence type="ECO:0000256" key="4">
    <source>
        <dbReference type="SAM" id="MobiDB-lite"/>
    </source>
</evidence>
<feature type="region of interest" description="Disordered" evidence="4">
    <location>
        <begin position="1"/>
        <end position="39"/>
    </location>
</feature>
<evidence type="ECO:0000313" key="7">
    <source>
        <dbReference type="Proteomes" id="UP001568358"/>
    </source>
</evidence>
<dbReference type="RefSeq" id="WP_371151095.1">
    <property type="nucleotide sequence ID" value="NZ_JBFSOO010000017.1"/>
</dbReference>
<dbReference type="InterPro" id="IPR027417">
    <property type="entry name" value="P-loop_NTPase"/>
</dbReference>
<dbReference type="InterPro" id="IPR014818">
    <property type="entry name" value="Phage/plasmid_primase_P4_C"/>
</dbReference>
<protein>
    <submittedName>
        <fullName evidence="6">Phage/plasmid primase, P4 family</fullName>
    </submittedName>
</protein>
<organism evidence="6 7">
    <name type="scientific">Halodesulfovibrio aestuarii</name>
    <dbReference type="NCBI Taxonomy" id="126333"/>
    <lineage>
        <taxon>Bacteria</taxon>
        <taxon>Pseudomonadati</taxon>
        <taxon>Thermodesulfobacteriota</taxon>
        <taxon>Desulfovibrionia</taxon>
        <taxon>Desulfovibrionales</taxon>
        <taxon>Desulfovibrionaceae</taxon>
        <taxon>Halodesulfovibrio</taxon>
    </lineage>
</organism>
<dbReference type="Gene3D" id="3.40.50.300">
    <property type="entry name" value="P-loop containing nucleotide triphosphate hydrolases"/>
    <property type="match status" value="1"/>
</dbReference>
<evidence type="ECO:0000259" key="5">
    <source>
        <dbReference type="PROSITE" id="PS51206"/>
    </source>
</evidence>
<gene>
    <name evidence="6" type="ORF">AB2Z07_15830</name>
</gene>
<reference evidence="6 7" key="1">
    <citation type="submission" date="2024-07" db="EMBL/GenBank/DDBJ databases">
        <title>Active virus-host system and metabolic interactions in a Lokiarchaeon culture.</title>
        <authorList>
            <person name="Ponce Toledo R.I."/>
            <person name="Rodrigues Oliveira T."/>
            <person name="Schleper C."/>
        </authorList>
    </citation>
    <scope>NUCLEOTIDE SEQUENCE [LARGE SCALE GENOMIC DNA]</scope>
    <source>
        <strain evidence="6 7">B35</strain>
    </source>
</reference>
<accession>A0ABV4JW57</accession>
<feature type="region of interest" description="Disordered" evidence="4">
    <location>
        <begin position="67"/>
        <end position="89"/>
    </location>
</feature>
<dbReference type="InterPro" id="IPR045455">
    <property type="entry name" value="NrS-1_pol-like_helicase"/>
</dbReference>
<dbReference type="InterPro" id="IPR051620">
    <property type="entry name" value="ORF904-like_C"/>
</dbReference>
<comment type="caution">
    <text evidence="6">The sequence shown here is derived from an EMBL/GenBank/DDBJ whole genome shotgun (WGS) entry which is preliminary data.</text>
</comment>
<dbReference type="EMBL" id="JBFSOO010000017">
    <property type="protein sequence ID" value="MEZ6854973.1"/>
    <property type="molecule type" value="Genomic_DNA"/>
</dbReference>
<dbReference type="PANTHER" id="PTHR35372:SF2">
    <property type="entry name" value="SF3 HELICASE DOMAIN-CONTAINING PROTEIN"/>
    <property type="match status" value="1"/>
</dbReference>
<proteinExistence type="predicted"/>
<evidence type="ECO:0000313" key="6">
    <source>
        <dbReference type="EMBL" id="MEZ6854973.1"/>
    </source>
</evidence>
<dbReference type="PROSITE" id="PS51206">
    <property type="entry name" value="SF3_HELICASE_1"/>
    <property type="match status" value="1"/>
</dbReference>
<dbReference type="PANTHER" id="PTHR35372">
    <property type="entry name" value="ATP BINDING PROTEIN-RELATED"/>
    <property type="match status" value="1"/>
</dbReference>
<dbReference type="NCBIfam" id="TIGR01613">
    <property type="entry name" value="primase_Cterm"/>
    <property type="match status" value="1"/>
</dbReference>
<sequence length="636" mass="72975">MSDSKKITSPNTVDQQQHATSPSNYPSPITDNLPPATPDLTSVEVAQLSSDDLRALIQQQVEEERREVWENTKKAYPPKDNAPKRLRDDLEVPPPAVMVWKVLHVPEKRGPRIERLVEAVRRQQLGDAELLIDLIGDKFCFDHKRQQFMRFMNSHWVEDTKKQHRKEVVNMAEHFERGAKIESKKITEVQEQIEKLAKKISESEDPSKADIVAQSDKRKELSKATFNRKQFNDRADKLRNDRRTSGILNMATSGEDTLGMDGTEWDKEHTLLPCANGIIDLQTGHLLPPDPKYKMRHASKFEYRGLHEEAPFWTDFLHKVFCGKLELLEYFERVIGYAITGLDSHKEIYVAFGPSADNGKSSLFDTIMKVMGGYASVLNDSVLLQTGKKSGGPDPELLVLDGLRMAAVAEPGEGQKFNKETIKQITGSDRIRARGLYTDTIEFKPRCKLFIHTNFMPQVNGADKAFFNRLRPIPFNARFTKIKKEVDESKHIYLAMPRSLVDEKLKEEAHGILSWLVRCARTFLSDLDLTPPLIVRNSLESYTEDNDPVGTWINDWCQEHPQNPEVRTQAKILYDSFKCYCMEELNIEDKYVISNRRFGDQMKQRFERVKTNVYHYSGISIKSGFKADERPKNSTA</sequence>
<dbReference type="InterPro" id="IPR006500">
    <property type="entry name" value="Helicase_put_C_phage/plasmid"/>
</dbReference>
<keyword evidence="2" id="KW-0378">Hydrolase</keyword>
<dbReference type="InterPro" id="IPR014015">
    <property type="entry name" value="Helicase_SF3_DNA-vir"/>
</dbReference>
<keyword evidence="1" id="KW-0547">Nucleotide-binding</keyword>